<name>A0A291RJW4_9NOCA</name>
<dbReference type="EMBL" id="CP023778">
    <property type="protein sequence ID" value="ATL67382.1"/>
    <property type="molecule type" value="Genomic_DNA"/>
</dbReference>
<evidence type="ECO:0000313" key="2">
    <source>
        <dbReference type="Proteomes" id="UP000221961"/>
    </source>
</evidence>
<accession>A0A291RJW4</accession>
<gene>
    <name evidence="1" type="ORF">CRH09_15425</name>
</gene>
<dbReference type="AlphaFoldDB" id="A0A291RJW4"/>
<proteinExistence type="predicted"/>
<evidence type="ECO:0008006" key="3">
    <source>
        <dbReference type="Google" id="ProtNLM"/>
    </source>
</evidence>
<sequence length="144" mass="16657">MVACRYSWRDLDHAGKALLWEELADWVTWLRHRYQLGSRIPACWWRHEAAVEELTALMAAHAAAYTCPAERRDLACEDLIAWHTQWLWPTLERLTRISDFSSCRPTDCGYRRNRQSTLDGLDDLIATHTARGSRTGGTGWEIGR</sequence>
<organism evidence="1 2">
    <name type="scientific">Nocardia terpenica</name>
    <dbReference type="NCBI Taxonomy" id="455432"/>
    <lineage>
        <taxon>Bacteria</taxon>
        <taxon>Bacillati</taxon>
        <taxon>Actinomycetota</taxon>
        <taxon>Actinomycetes</taxon>
        <taxon>Mycobacteriales</taxon>
        <taxon>Nocardiaceae</taxon>
        <taxon>Nocardia</taxon>
    </lineage>
</organism>
<protein>
    <recommendedName>
        <fullName evidence="3">DUF4913 domain-containing protein</fullName>
    </recommendedName>
</protein>
<dbReference type="Proteomes" id="UP000221961">
    <property type="component" value="Chromosome"/>
</dbReference>
<evidence type="ECO:0000313" key="1">
    <source>
        <dbReference type="EMBL" id="ATL67382.1"/>
    </source>
</evidence>
<reference evidence="1 2" key="1">
    <citation type="submission" date="2017-10" db="EMBL/GenBank/DDBJ databases">
        <title>Comparative genomics between pathogenic Norcardia.</title>
        <authorList>
            <person name="Zeng L."/>
        </authorList>
    </citation>
    <scope>NUCLEOTIDE SEQUENCE [LARGE SCALE GENOMIC DNA]</scope>
    <source>
        <strain evidence="1 2">NC_YFY_NT001</strain>
    </source>
</reference>
<dbReference type="KEGG" id="ntp:CRH09_15425"/>